<dbReference type="AlphaFoldDB" id="K2KUZ1"/>
<evidence type="ECO:0000313" key="3">
    <source>
        <dbReference type="Proteomes" id="UP000014115"/>
    </source>
</evidence>
<dbReference type="EMBL" id="AMRG01000013">
    <property type="protein sequence ID" value="EKE81450.1"/>
    <property type="molecule type" value="Genomic_DNA"/>
</dbReference>
<feature type="compositionally biased region" description="Polar residues" evidence="1">
    <location>
        <begin position="1"/>
        <end position="19"/>
    </location>
</feature>
<protein>
    <submittedName>
        <fullName evidence="2">Uncharacterized protein</fullName>
    </submittedName>
</protein>
<reference evidence="2 3" key="1">
    <citation type="journal article" date="2012" name="J. Bacteriol.">
        <title>Genome Sequence of Idiomarina xiamenensis Type Strain 10-D-4.</title>
        <authorList>
            <person name="Lai Q."/>
            <person name="Wang L."/>
            <person name="Wang W."/>
            <person name="Shao Z."/>
        </authorList>
    </citation>
    <scope>NUCLEOTIDE SEQUENCE [LARGE SCALE GENOMIC DNA]</scope>
    <source>
        <strain evidence="2 3">10-D-4</strain>
    </source>
</reference>
<evidence type="ECO:0000256" key="1">
    <source>
        <dbReference type="SAM" id="MobiDB-lite"/>
    </source>
</evidence>
<organism evidence="2 3">
    <name type="scientific">Idiomarina xiamenensis 10-D-4</name>
    <dbReference type="NCBI Taxonomy" id="740709"/>
    <lineage>
        <taxon>Bacteria</taxon>
        <taxon>Pseudomonadati</taxon>
        <taxon>Pseudomonadota</taxon>
        <taxon>Gammaproteobacteria</taxon>
        <taxon>Alteromonadales</taxon>
        <taxon>Idiomarinaceae</taxon>
        <taxon>Idiomarina</taxon>
    </lineage>
</organism>
<comment type="caution">
    <text evidence="2">The sequence shown here is derived from an EMBL/GenBank/DDBJ whole genome shotgun (WGS) entry which is preliminary data.</text>
</comment>
<sequence>MKTAAPTSQTADKGSSHQQAFPVDQASQALFREHGLAASVDNVWTLTFIDESEFSYKLTRPNREFEIRFDLTEPVELPPKAWGYQE</sequence>
<name>K2KUZ1_9GAMM</name>
<accession>K2KUZ1</accession>
<feature type="region of interest" description="Disordered" evidence="1">
    <location>
        <begin position="1"/>
        <end position="20"/>
    </location>
</feature>
<evidence type="ECO:0000313" key="2">
    <source>
        <dbReference type="EMBL" id="EKE81450.1"/>
    </source>
</evidence>
<dbReference type="Proteomes" id="UP000014115">
    <property type="component" value="Unassembled WGS sequence"/>
</dbReference>
<gene>
    <name evidence="2" type="ORF">A10D4_10246</name>
</gene>
<proteinExistence type="predicted"/>
<keyword evidence="3" id="KW-1185">Reference proteome</keyword>
<dbReference type="RefSeq" id="WP_008489365.1">
    <property type="nucleotide sequence ID" value="NZ_AMRG01000013.1"/>
</dbReference>
<dbReference type="STRING" id="740709.A10D4_10246"/>
<dbReference type="PATRIC" id="fig|740709.3.peg.2071"/>